<dbReference type="RefSeq" id="WP_406787401.1">
    <property type="nucleotide sequence ID" value="NZ_JBJIAA010000007.1"/>
</dbReference>
<dbReference type="EMBL" id="JBJIAA010000007">
    <property type="protein sequence ID" value="MFL0250738.1"/>
    <property type="molecule type" value="Genomic_DNA"/>
</dbReference>
<dbReference type="InterPro" id="IPR031664">
    <property type="entry name" value="DUF5085"/>
</dbReference>
<dbReference type="Proteomes" id="UP001623592">
    <property type="component" value="Unassembled WGS sequence"/>
</dbReference>
<accession>A0ABW8TE39</accession>
<proteinExistence type="predicted"/>
<name>A0ABW8TE39_9CLOT</name>
<sequence>MINPNDSIRFTNVVSKKYQFYYTDMDKAIKEFLNDIDRKGAIIKGPLFYSLNNVPMDKNMNVELFMPIKQDKFKIDKDMYFHSYFSIEDMVSIYVHANFEKNTEIAYAALLNYMDENKLNQVTPIFHILSGDETMQYVAVKVGVISDEENENDEKESPTDIENLKYKGTDKVTVINDNSSAFR</sequence>
<dbReference type="InterPro" id="IPR011256">
    <property type="entry name" value="Reg_factor_effector_dom_sf"/>
</dbReference>
<gene>
    <name evidence="1" type="ORF">ACJDT4_09930</name>
</gene>
<evidence type="ECO:0000313" key="1">
    <source>
        <dbReference type="EMBL" id="MFL0250738.1"/>
    </source>
</evidence>
<reference evidence="1 2" key="1">
    <citation type="submission" date="2024-11" db="EMBL/GenBank/DDBJ databases">
        <authorList>
            <person name="Heng Y.C."/>
            <person name="Lim A.C.H."/>
            <person name="Lee J.K.Y."/>
            <person name="Kittelmann S."/>
        </authorList>
    </citation>
    <scope>NUCLEOTIDE SEQUENCE [LARGE SCALE GENOMIC DNA]</scope>
    <source>
        <strain evidence="1 2">WILCCON 0114</strain>
    </source>
</reference>
<keyword evidence="2" id="KW-1185">Reference proteome</keyword>
<evidence type="ECO:0000313" key="2">
    <source>
        <dbReference type="Proteomes" id="UP001623592"/>
    </source>
</evidence>
<organism evidence="1 2">
    <name type="scientific">Clostridium neuense</name>
    <dbReference type="NCBI Taxonomy" id="1728934"/>
    <lineage>
        <taxon>Bacteria</taxon>
        <taxon>Bacillati</taxon>
        <taxon>Bacillota</taxon>
        <taxon>Clostridia</taxon>
        <taxon>Eubacteriales</taxon>
        <taxon>Clostridiaceae</taxon>
        <taxon>Clostridium</taxon>
    </lineage>
</organism>
<protein>
    <submittedName>
        <fullName evidence="1">DUF5085 family protein</fullName>
    </submittedName>
</protein>
<dbReference type="Gene3D" id="3.20.80.10">
    <property type="entry name" value="Regulatory factor, effector binding domain"/>
    <property type="match status" value="1"/>
</dbReference>
<comment type="caution">
    <text evidence="1">The sequence shown here is derived from an EMBL/GenBank/DDBJ whole genome shotgun (WGS) entry which is preliminary data.</text>
</comment>
<dbReference type="Pfam" id="PF16895">
    <property type="entry name" value="DUF5085"/>
    <property type="match status" value="1"/>
</dbReference>